<dbReference type="InterPro" id="IPR018490">
    <property type="entry name" value="cNMP-bd_dom_sf"/>
</dbReference>
<dbReference type="AlphaFoldDB" id="A0A4P9W8P7"/>
<accession>A0A4P9W8P7</accession>
<organism evidence="2 3">
    <name type="scientific">Blyttiomyces helicus</name>
    <dbReference type="NCBI Taxonomy" id="388810"/>
    <lineage>
        <taxon>Eukaryota</taxon>
        <taxon>Fungi</taxon>
        <taxon>Fungi incertae sedis</taxon>
        <taxon>Chytridiomycota</taxon>
        <taxon>Chytridiomycota incertae sedis</taxon>
        <taxon>Chytridiomycetes</taxon>
        <taxon>Chytridiomycetes incertae sedis</taxon>
        <taxon>Blyttiomyces</taxon>
    </lineage>
</organism>
<name>A0A4P9W8P7_9FUNG</name>
<evidence type="ECO:0008006" key="4">
    <source>
        <dbReference type="Google" id="ProtNLM"/>
    </source>
</evidence>
<reference evidence="3" key="1">
    <citation type="journal article" date="2018" name="Nat. Microbiol.">
        <title>Leveraging single-cell genomics to expand the fungal tree of life.</title>
        <authorList>
            <person name="Ahrendt S.R."/>
            <person name="Quandt C.A."/>
            <person name="Ciobanu D."/>
            <person name="Clum A."/>
            <person name="Salamov A."/>
            <person name="Andreopoulos B."/>
            <person name="Cheng J.F."/>
            <person name="Woyke T."/>
            <person name="Pelin A."/>
            <person name="Henrissat B."/>
            <person name="Reynolds N.K."/>
            <person name="Benny G.L."/>
            <person name="Smith M.E."/>
            <person name="James T.Y."/>
            <person name="Grigoriev I.V."/>
        </authorList>
    </citation>
    <scope>NUCLEOTIDE SEQUENCE [LARGE SCALE GENOMIC DNA]</scope>
</reference>
<dbReference type="PANTHER" id="PTHR23011">
    <property type="entry name" value="CYCLIC NUCLEOTIDE-BINDING DOMAIN CONTAINING PROTEIN"/>
    <property type="match status" value="1"/>
</dbReference>
<gene>
    <name evidence="2" type="ORF">BDK51DRAFT_35325</name>
</gene>
<feature type="compositionally biased region" description="Basic and acidic residues" evidence="1">
    <location>
        <begin position="152"/>
        <end position="170"/>
    </location>
</feature>
<evidence type="ECO:0000256" key="1">
    <source>
        <dbReference type="SAM" id="MobiDB-lite"/>
    </source>
</evidence>
<dbReference type="EMBL" id="KZ997124">
    <property type="protein sequence ID" value="RKO87843.1"/>
    <property type="molecule type" value="Genomic_DNA"/>
</dbReference>
<dbReference type="SUPFAM" id="SSF51206">
    <property type="entry name" value="cAMP-binding domain-like"/>
    <property type="match status" value="1"/>
</dbReference>
<dbReference type="OrthoDB" id="417078at2759"/>
<evidence type="ECO:0000313" key="3">
    <source>
        <dbReference type="Proteomes" id="UP000269721"/>
    </source>
</evidence>
<protein>
    <recommendedName>
        <fullName evidence="4">Cyclic nucleotide-binding domain-containing protein</fullName>
    </recommendedName>
</protein>
<dbReference type="Proteomes" id="UP000269721">
    <property type="component" value="Unassembled WGS sequence"/>
</dbReference>
<dbReference type="InterPro" id="IPR014710">
    <property type="entry name" value="RmlC-like_jellyroll"/>
</dbReference>
<dbReference type="PANTHER" id="PTHR23011:SF28">
    <property type="entry name" value="CYCLIC NUCLEOTIDE-BINDING DOMAIN CONTAINING PROTEIN"/>
    <property type="match status" value="1"/>
</dbReference>
<feature type="compositionally biased region" description="Low complexity" evidence="1">
    <location>
        <begin position="105"/>
        <end position="136"/>
    </location>
</feature>
<keyword evidence="3" id="KW-1185">Reference proteome</keyword>
<sequence>MSAAGVKLLAETAQIKDFHPNTVLLTEGDIPGFVYVVREGTCRLLKGVKFIEVPKPNGKKYSLLPWTAEAEAALIGPPGGDLPAPVMTPGHSAMRMATKTPPPAIAVTPAASTPPTNDSSPPSRANTNSSSSASSGAPPPPSSSAAAPAATTRERRLRFGDEPRTPHPEKQQQQQQQQQHRGPRVAMRILHVCDRGAGSSFGEASALAAFGSQACLRDLATASRQEEFKG</sequence>
<evidence type="ECO:0000313" key="2">
    <source>
        <dbReference type="EMBL" id="RKO87843.1"/>
    </source>
</evidence>
<feature type="region of interest" description="Disordered" evidence="1">
    <location>
        <begin position="103"/>
        <end position="183"/>
    </location>
</feature>
<proteinExistence type="predicted"/>
<dbReference type="Gene3D" id="2.60.120.10">
    <property type="entry name" value="Jelly Rolls"/>
    <property type="match status" value="1"/>
</dbReference>